<name>A0A2C6L241_9APIC</name>
<sequence length="387" mass="42619">MGMQIEEGGRTAQGPSSFSTSLASSSLAPCELSPSEMQHLQSSLESWLSQSSEGKKILDFHRRKSGKGEDVKQVAQTLAPLYFPVFAWIGRLLRGRLRDKYDNSSRPDGDTGGDVEHGVVKKQKNNNEGGALVVGISAPQGSGKSSLVDALKWMFQQNGVEGVVTLSLDDFYVLHEKQEKLARKHAENPLLQRRGNPGTHEPTLAACVLSALKNPSHGRDVQIPVFDKSLNGGQGDRLCVKDWKKENSANVKLVLFEGWMLGFKAVKDASAEYMPGLTEEEINCMEPVNKALKDYEPMNSLVDAWVVMQTDDLTHVYGWREQQEQALRATEGDGMTEDQVHKFVDMFMPVYKAYLPGLKQPSLGCGTSPILNISLGPQREVQSISLS</sequence>
<protein>
    <submittedName>
        <fullName evidence="2">Glycerate kinase</fullName>
    </submittedName>
</protein>
<dbReference type="GeneID" id="94426955"/>
<accession>A0A2C6L241</accession>
<evidence type="ECO:0000313" key="3">
    <source>
        <dbReference type="Proteomes" id="UP000221165"/>
    </source>
</evidence>
<comment type="caution">
    <text evidence="2">The sequence shown here is derived from an EMBL/GenBank/DDBJ whole genome shotgun (WGS) entry which is preliminary data.</text>
</comment>
<dbReference type="Proteomes" id="UP000221165">
    <property type="component" value="Unassembled WGS sequence"/>
</dbReference>
<dbReference type="InterPro" id="IPR027417">
    <property type="entry name" value="P-loop_NTPase"/>
</dbReference>
<evidence type="ECO:0000256" key="1">
    <source>
        <dbReference type="SAM" id="MobiDB-lite"/>
    </source>
</evidence>
<proteinExistence type="predicted"/>
<dbReference type="AlphaFoldDB" id="A0A2C6L241"/>
<dbReference type="VEuPathDB" id="ToxoDB:CSUI_003548"/>
<feature type="compositionally biased region" description="Low complexity" evidence="1">
    <location>
        <begin position="16"/>
        <end position="28"/>
    </location>
</feature>
<feature type="region of interest" description="Disordered" evidence="1">
    <location>
        <begin position="1"/>
        <end position="35"/>
    </location>
</feature>
<dbReference type="SUPFAM" id="SSF52540">
    <property type="entry name" value="P-loop containing nucleoside triphosphate hydrolases"/>
    <property type="match status" value="1"/>
</dbReference>
<dbReference type="EMBL" id="MIGC01001596">
    <property type="protein sequence ID" value="PHJ22609.1"/>
    <property type="molecule type" value="Genomic_DNA"/>
</dbReference>
<dbReference type="GO" id="GO:0016301">
    <property type="term" value="F:kinase activity"/>
    <property type="evidence" value="ECO:0007669"/>
    <property type="project" value="UniProtKB-KW"/>
</dbReference>
<dbReference type="RefSeq" id="XP_067924286.1">
    <property type="nucleotide sequence ID" value="XM_068063744.1"/>
</dbReference>
<reference evidence="2 3" key="1">
    <citation type="journal article" date="2017" name="Int. J. Parasitol.">
        <title>The genome of the protozoan parasite Cystoisospora suis and a reverse vaccinology approach to identify vaccine candidates.</title>
        <authorList>
            <person name="Palmieri N."/>
            <person name="Shrestha A."/>
            <person name="Ruttkowski B."/>
            <person name="Beck T."/>
            <person name="Vogl C."/>
            <person name="Tomley F."/>
            <person name="Blake D.P."/>
            <person name="Joachim A."/>
        </authorList>
    </citation>
    <scope>NUCLEOTIDE SEQUENCE [LARGE SCALE GENOMIC DNA]</scope>
    <source>
        <strain evidence="2 3">Wien I</strain>
    </source>
</reference>
<dbReference type="PANTHER" id="PTHR10285">
    <property type="entry name" value="URIDINE KINASE"/>
    <property type="match status" value="1"/>
</dbReference>
<organism evidence="2 3">
    <name type="scientific">Cystoisospora suis</name>
    <dbReference type="NCBI Taxonomy" id="483139"/>
    <lineage>
        <taxon>Eukaryota</taxon>
        <taxon>Sar</taxon>
        <taxon>Alveolata</taxon>
        <taxon>Apicomplexa</taxon>
        <taxon>Conoidasida</taxon>
        <taxon>Coccidia</taxon>
        <taxon>Eucoccidiorida</taxon>
        <taxon>Eimeriorina</taxon>
        <taxon>Sarcocystidae</taxon>
        <taxon>Cystoisospora</taxon>
    </lineage>
</organism>
<keyword evidence="3" id="KW-1185">Reference proteome</keyword>
<keyword evidence="2" id="KW-0418">Kinase</keyword>
<gene>
    <name evidence="2" type="ORF">CSUI_003548</name>
</gene>
<dbReference type="Gene3D" id="3.40.50.300">
    <property type="entry name" value="P-loop containing nucleotide triphosphate hydrolases"/>
    <property type="match status" value="1"/>
</dbReference>
<evidence type="ECO:0000313" key="2">
    <source>
        <dbReference type="EMBL" id="PHJ22609.1"/>
    </source>
</evidence>
<dbReference type="OrthoDB" id="347435at2759"/>
<keyword evidence="2" id="KW-0808">Transferase</keyword>